<evidence type="ECO:0000256" key="1">
    <source>
        <dbReference type="SAM" id="Phobius"/>
    </source>
</evidence>
<proteinExistence type="predicted"/>
<accession>K1YXD7</accession>
<protein>
    <recommendedName>
        <fullName evidence="3">Ferric oxidoreductase domain-containing protein</fullName>
    </recommendedName>
</protein>
<dbReference type="EMBL" id="AMFJ01034176">
    <property type="protein sequence ID" value="EKD30039.1"/>
    <property type="molecule type" value="Genomic_DNA"/>
</dbReference>
<feature type="transmembrane region" description="Helical" evidence="1">
    <location>
        <begin position="21"/>
        <end position="40"/>
    </location>
</feature>
<feature type="transmembrane region" description="Helical" evidence="1">
    <location>
        <begin position="46"/>
        <end position="68"/>
    </location>
</feature>
<comment type="caution">
    <text evidence="2">The sequence shown here is derived from an EMBL/GenBank/DDBJ whole genome shotgun (WGS) entry which is preliminary data.</text>
</comment>
<reference evidence="2" key="1">
    <citation type="journal article" date="2012" name="Science">
        <title>Fermentation, hydrogen, and sulfur metabolism in multiple uncultivated bacterial phyla.</title>
        <authorList>
            <person name="Wrighton K.C."/>
            <person name="Thomas B.C."/>
            <person name="Sharon I."/>
            <person name="Miller C.S."/>
            <person name="Castelle C.J."/>
            <person name="VerBerkmoes N.C."/>
            <person name="Wilkins M.J."/>
            <person name="Hettich R.L."/>
            <person name="Lipton M.S."/>
            <person name="Williams K.H."/>
            <person name="Long P.E."/>
            <person name="Banfield J.F."/>
        </authorList>
    </citation>
    <scope>NUCLEOTIDE SEQUENCE [LARGE SCALE GENOMIC DNA]</scope>
</reference>
<organism evidence="2">
    <name type="scientific">uncultured bacterium</name>
    <name type="common">gcode 4</name>
    <dbReference type="NCBI Taxonomy" id="1234023"/>
    <lineage>
        <taxon>Bacteria</taxon>
        <taxon>environmental samples</taxon>
    </lineage>
</organism>
<feature type="transmembrane region" description="Helical" evidence="1">
    <location>
        <begin position="174"/>
        <end position="192"/>
    </location>
</feature>
<keyword evidence="1" id="KW-1133">Transmembrane helix</keyword>
<feature type="transmembrane region" description="Helical" evidence="1">
    <location>
        <begin position="80"/>
        <end position="98"/>
    </location>
</feature>
<name>K1YXD7_9BACT</name>
<evidence type="ECO:0000313" key="2">
    <source>
        <dbReference type="EMBL" id="EKD30039.1"/>
    </source>
</evidence>
<feature type="transmembrane region" description="Helical" evidence="1">
    <location>
        <begin position="151"/>
        <end position="168"/>
    </location>
</feature>
<gene>
    <name evidence="2" type="ORF">ACD_78C00176G0001</name>
</gene>
<feature type="transmembrane region" description="Helical" evidence="1">
    <location>
        <begin position="118"/>
        <end position="139"/>
    </location>
</feature>
<evidence type="ECO:0008006" key="3">
    <source>
        <dbReference type="Google" id="ProtNLM"/>
    </source>
</evidence>
<dbReference type="AlphaFoldDB" id="K1YXD7"/>
<keyword evidence="1" id="KW-0812">Transmembrane</keyword>
<keyword evidence="1" id="KW-0472">Membrane</keyword>
<sequence length="199" mass="23861">MNFIQKLIFNGEIPYFNVLKNILRFVPFLWILILLYPKYYVEIWDLGWYCLLFIVFSRPLSDVLPKLGILKKFVALRKEIWIISWIFIVAHWLWFFLASKISVFTGLSSGDYYNLTNLFGWGMIGMYIGIILTITSNKFSKKLLGRNWKRLQRFTYLFFIFWAIHIAFFDPEKILPLLMVVGLWAVLWILAWKRVVLLK</sequence>